<dbReference type="InterPro" id="IPR036410">
    <property type="entry name" value="HSP_DnaJ_Cys-rich_dom_sf"/>
</dbReference>
<protein>
    <submittedName>
        <fullName evidence="1">Uncharacterized protein</fullName>
    </submittedName>
</protein>
<reference evidence="1" key="1">
    <citation type="journal article" date="2014" name="Front. Microbiol.">
        <title>High frequency of phylogenetically diverse reductive dehalogenase-homologous genes in deep subseafloor sedimentary metagenomes.</title>
        <authorList>
            <person name="Kawai M."/>
            <person name="Futagami T."/>
            <person name="Toyoda A."/>
            <person name="Takaki Y."/>
            <person name="Nishi S."/>
            <person name="Hori S."/>
            <person name="Arai W."/>
            <person name="Tsubouchi T."/>
            <person name="Morono Y."/>
            <person name="Uchiyama I."/>
            <person name="Ito T."/>
            <person name="Fujiyama A."/>
            <person name="Inagaki F."/>
            <person name="Takami H."/>
        </authorList>
    </citation>
    <scope>NUCLEOTIDE SEQUENCE</scope>
    <source>
        <strain evidence="1">Expedition CK06-06</strain>
    </source>
</reference>
<evidence type="ECO:0000313" key="1">
    <source>
        <dbReference type="EMBL" id="GAH14935.1"/>
    </source>
</evidence>
<proteinExistence type="predicted"/>
<comment type="caution">
    <text evidence="1">The sequence shown here is derived from an EMBL/GenBank/DDBJ whole genome shotgun (WGS) entry which is preliminary data.</text>
</comment>
<dbReference type="EMBL" id="BART01030170">
    <property type="protein sequence ID" value="GAH14935.1"/>
    <property type="molecule type" value="Genomic_DNA"/>
</dbReference>
<dbReference type="SUPFAM" id="SSF57938">
    <property type="entry name" value="DnaJ/Hsp40 cysteine-rich domain"/>
    <property type="match status" value="1"/>
</dbReference>
<organism evidence="1">
    <name type="scientific">marine sediment metagenome</name>
    <dbReference type="NCBI Taxonomy" id="412755"/>
    <lineage>
        <taxon>unclassified sequences</taxon>
        <taxon>metagenomes</taxon>
        <taxon>ecological metagenomes</taxon>
    </lineage>
</organism>
<dbReference type="AlphaFoldDB" id="X1E3E5"/>
<sequence length="74" mass="8241">MPIIESGPCPRCGGNGIYEEETCDLCLGTGEVDLNDHQGVEYNVGYIVTKVDDIMDKVNDIKEKCDDIFEKLNE</sequence>
<dbReference type="Gene3D" id="6.20.20.10">
    <property type="match status" value="1"/>
</dbReference>
<gene>
    <name evidence="1" type="ORF">S01H4_52748</name>
</gene>
<accession>X1E3E5</accession>
<name>X1E3E5_9ZZZZ</name>